<organism evidence="2 3">
    <name type="scientific">Mycoplasmopsis equigenitalium</name>
    <dbReference type="NCBI Taxonomy" id="114883"/>
    <lineage>
        <taxon>Bacteria</taxon>
        <taxon>Bacillati</taxon>
        <taxon>Mycoplasmatota</taxon>
        <taxon>Mycoplasmoidales</taxon>
        <taxon>Metamycoplasmataceae</taxon>
        <taxon>Mycoplasmopsis</taxon>
    </lineage>
</organism>
<reference evidence="2" key="1">
    <citation type="submission" date="2022-07" db="EMBL/GenBank/DDBJ databases">
        <title>Complete genome of Mycoplasma equigenitalium type strain T37.</title>
        <authorList>
            <person name="Spergser J."/>
        </authorList>
    </citation>
    <scope>NUCLEOTIDE SEQUENCE</scope>
    <source>
        <strain evidence="2">T37</strain>
    </source>
</reference>
<dbReference type="NCBIfam" id="TIGR01484">
    <property type="entry name" value="HAD-SF-IIB"/>
    <property type="match status" value="1"/>
</dbReference>
<dbReference type="SUPFAM" id="SSF56784">
    <property type="entry name" value="HAD-like"/>
    <property type="match status" value="1"/>
</dbReference>
<dbReference type="Proteomes" id="UP001059576">
    <property type="component" value="Chromosome"/>
</dbReference>
<dbReference type="EMBL" id="CP101808">
    <property type="protein sequence ID" value="UUD37160.1"/>
    <property type="molecule type" value="Genomic_DNA"/>
</dbReference>
<dbReference type="InterPro" id="IPR036412">
    <property type="entry name" value="HAD-like_sf"/>
</dbReference>
<dbReference type="GO" id="GO:0016787">
    <property type="term" value="F:hydrolase activity"/>
    <property type="evidence" value="ECO:0007669"/>
    <property type="project" value="UniProtKB-KW"/>
</dbReference>
<dbReference type="Pfam" id="PF08282">
    <property type="entry name" value="Hydrolase_3"/>
    <property type="match status" value="1"/>
</dbReference>
<name>A0ABY5J1N8_9BACT</name>
<dbReference type="RefSeq" id="WP_129722124.1">
    <property type="nucleotide sequence ID" value="NZ_CP101808.1"/>
</dbReference>
<keyword evidence="3" id="KW-1185">Reference proteome</keyword>
<gene>
    <name evidence="2" type="ORF">NPA09_01125</name>
</gene>
<evidence type="ECO:0000256" key="1">
    <source>
        <dbReference type="ARBA" id="ARBA00001946"/>
    </source>
</evidence>
<sequence length="267" mass="30282">MDITKILDDSKIIFLDLDGTLFDARKTLISTKNALFLDQVGKDKEIAISTSRGFDYKVYRIMKEYNINKLILYNGAKIYNRFSLIRTNYIDVKVLNLLFRYLIKRKIVFVVFNEQIANIYLYNKLQVALCSFVKGVNPNYADSITVNNNTFKISLILKTPFFTPGLVKRLRLMFPSLDVFSSSANYVVEITSKDCNKGKAGLQVCEMLNIEPKKAIHIGDSMTDATCINQLGTVIAMGNASREFKKLATYVGPKHSNGGLYKLFNSK</sequence>
<dbReference type="InterPro" id="IPR023214">
    <property type="entry name" value="HAD_sf"/>
</dbReference>
<dbReference type="Gene3D" id="3.40.50.1000">
    <property type="entry name" value="HAD superfamily/HAD-like"/>
    <property type="match status" value="1"/>
</dbReference>
<accession>A0ABY5J1N8</accession>
<protein>
    <submittedName>
        <fullName evidence="2">Cof-type HAD-IIB family hydrolase</fullName>
    </submittedName>
</protein>
<evidence type="ECO:0000313" key="2">
    <source>
        <dbReference type="EMBL" id="UUD37160.1"/>
    </source>
</evidence>
<evidence type="ECO:0000313" key="3">
    <source>
        <dbReference type="Proteomes" id="UP001059576"/>
    </source>
</evidence>
<dbReference type="InterPro" id="IPR006379">
    <property type="entry name" value="HAD-SF_hydro_IIB"/>
</dbReference>
<dbReference type="PANTHER" id="PTHR10000">
    <property type="entry name" value="PHOSPHOSERINE PHOSPHATASE"/>
    <property type="match status" value="1"/>
</dbReference>
<proteinExistence type="predicted"/>
<dbReference type="PANTHER" id="PTHR10000:SF8">
    <property type="entry name" value="HAD SUPERFAMILY HYDROLASE-LIKE, TYPE 3"/>
    <property type="match status" value="1"/>
</dbReference>
<comment type="cofactor">
    <cofactor evidence="1">
        <name>Mg(2+)</name>
        <dbReference type="ChEBI" id="CHEBI:18420"/>
    </cofactor>
</comment>
<dbReference type="Gene3D" id="3.30.1240.10">
    <property type="match status" value="1"/>
</dbReference>
<keyword evidence="2" id="KW-0378">Hydrolase</keyword>